<accession>C9DG05</accession>
<name>C9DG05_BPW14</name>
<sequence>MDLIPSNAQSNRWHAVIGGLKEIEYKLLDFTMPNLSNGVTEIPFSGPIALYQPGTRLSVDDLILNFQVDALWRNYLLCSLWLKANVGKDVPIVKDIEINLLDNQNQFTGTRVIYKDCFPFMIGPGLLDAQGAANDVNANVSFKCTDVEFQSGINADLFEMFGIDR</sequence>
<dbReference type="EMBL" id="GQ357915">
    <property type="protein sequence ID" value="ACV50056.1"/>
    <property type="molecule type" value="Genomic_DNA"/>
</dbReference>
<gene>
    <name evidence="1" type="primary">33</name>
</gene>
<evidence type="ECO:0000313" key="1">
    <source>
        <dbReference type="EMBL" id="ACV50056.1"/>
    </source>
</evidence>
<dbReference type="GeneID" id="8683980"/>
<keyword evidence="2" id="KW-1185">Reference proteome</keyword>
<organismHost>
    <name type="scientific">Delftia acidovorans</name>
    <name type="common">Pseudomonas acidovorans</name>
    <name type="synonym">Comamonas acidovorans</name>
    <dbReference type="NCBI Taxonomy" id="80866"/>
</organismHost>
<dbReference type="RefSeq" id="YP_003358888.1">
    <property type="nucleotide sequence ID" value="NC_013697.1"/>
</dbReference>
<protein>
    <submittedName>
        <fullName evidence="1">Gp3 tail completion and sheath stabilizer protein</fullName>
    </submittedName>
</protein>
<dbReference type="OrthoDB" id="11402at10239"/>
<evidence type="ECO:0000313" key="2">
    <source>
        <dbReference type="Proteomes" id="UP000008986"/>
    </source>
</evidence>
<dbReference type="Proteomes" id="UP000008986">
    <property type="component" value="Segment"/>
</dbReference>
<reference evidence="2" key="1">
    <citation type="submission" date="2009-07" db="EMBL/GenBank/DDBJ databases">
        <authorList>
            <person name="Kropinski A.M."/>
            <person name="Villegas A."/>
            <person name="Lingohr E.J."/>
        </authorList>
    </citation>
    <scope>NUCLEOTIDE SEQUENCE [LARGE SCALE GENOMIC DNA]</scope>
</reference>
<dbReference type="KEGG" id="vg:8683980"/>
<organism evidence="1 2">
    <name type="scientific">Delftia phage PhiW-14</name>
    <name type="common">Deftia acidovorans bacteriophage phiW-14</name>
    <dbReference type="NCBI Taxonomy" id="665032"/>
    <lineage>
        <taxon>Viruses</taxon>
        <taxon>Duplodnaviria</taxon>
        <taxon>Heunggongvirae</taxon>
        <taxon>Uroviricota</taxon>
        <taxon>Caudoviricetes</taxon>
        <taxon>Ionavirus</taxon>
        <taxon>Ionavirus W14</taxon>
    </lineage>
</organism>
<proteinExistence type="predicted"/>